<accession>A0A899G3R0</accession>
<dbReference type="PANTHER" id="PTHR22602">
    <property type="entry name" value="TRANSFERASE CAF17, MITOCHONDRIAL-RELATED"/>
    <property type="match status" value="1"/>
</dbReference>
<name>A0A899G3R0_9ASCO</name>
<comment type="subcellular location">
    <subcellularLocation>
        <location evidence="1">Mitochondrion matrix</location>
    </subcellularLocation>
</comment>
<dbReference type="InterPro" id="IPR027266">
    <property type="entry name" value="TrmE/GcvT-like"/>
</dbReference>
<dbReference type="AlphaFoldDB" id="A0A899G3R0"/>
<reference evidence="6" key="1">
    <citation type="submission" date="2020-06" db="EMBL/GenBank/DDBJ databases">
        <title>Genomes of multiple members of Pneumocystis genus reveal paths to human pathogen Pneumocystis jirovecii.</title>
        <authorList>
            <person name="Cisse O.H."/>
            <person name="Ma L."/>
            <person name="Dekker J."/>
            <person name="Khil P."/>
            <person name="Jo J."/>
            <person name="Brenchley J."/>
            <person name="Blair R."/>
            <person name="Pahar B."/>
            <person name="Chabe M."/>
            <person name="Van Rompay K.A."/>
            <person name="Keesler R."/>
            <person name="Sukura A."/>
            <person name="Hirsch V."/>
            <person name="Kutty G."/>
            <person name="Liu Y."/>
            <person name="Peng L."/>
            <person name="Chen J."/>
            <person name="Song J."/>
            <person name="Weissenbacher-Lang C."/>
            <person name="Xu J."/>
            <person name="Upham N.S."/>
            <person name="Stajich J.E."/>
            <person name="Cuomo C.A."/>
            <person name="Cushion M.T."/>
            <person name="Kovacs J.A."/>
        </authorList>
    </citation>
    <scope>NUCLEOTIDE SEQUENCE</scope>
    <source>
        <strain evidence="6">2A</strain>
    </source>
</reference>
<dbReference type="EMBL" id="CP054540">
    <property type="protein sequence ID" value="QSL65968.1"/>
    <property type="molecule type" value="Genomic_DNA"/>
</dbReference>
<evidence type="ECO:0000256" key="4">
    <source>
        <dbReference type="ARBA" id="ARBA00093447"/>
    </source>
</evidence>
<evidence type="ECO:0000313" key="6">
    <source>
        <dbReference type="EMBL" id="QSL65968.1"/>
    </source>
</evidence>
<evidence type="ECO:0000313" key="7">
    <source>
        <dbReference type="Proteomes" id="UP000663699"/>
    </source>
</evidence>
<sequence>MYTTKGLRRRIALDKGMARLNPKRRLIEIYGLDAGKFLQNMISNNIPPEGPDSGGRMLCDAFIYSIAHNSVWRESRNVSEGKDYQAFFIECDARSAENLLYHLKHYKLRSRISLELVDNDEWSIWSSWGISEKEDCEKKESIGCYDHRAPGMGRRDILPYNTKPTFELDEVPLENYRIKRNLLGVPEGPDDIFENKVFPLESCLDYMGGINFYKGCYIGQELTTRVYHAGVVRKRIVPISFYDPNDSPPSVLEYIPSLKFCFPAQATNIVREDSTEKSVGKFCSGIGNIGLGLMRLDSVFNQPEQHKYVIHHTDQNNNNHIIGVKAFHPWWWTEKHSNP</sequence>
<evidence type="ECO:0000256" key="3">
    <source>
        <dbReference type="ARBA" id="ARBA00023128"/>
    </source>
</evidence>
<dbReference type="InterPro" id="IPR057460">
    <property type="entry name" value="CAF17_C"/>
</dbReference>
<comment type="similarity">
    <text evidence="4">Belongs to the GcvT family. CAF17/IBA57 subfamily.</text>
</comment>
<dbReference type="SUPFAM" id="SSF103025">
    <property type="entry name" value="Folate-binding domain"/>
    <property type="match status" value="1"/>
</dbReference>
<dbReference type="NCBIfam" id="TIGR03317">
    <property type="entry name" value="ygfZ_signature"/>
    <property type="match status" value="1"/>
</dbReference>
<dbReference type="Gene3D" id="3.30.1360.120">
    <property type="entry name" value="Probable tRNA modification gtpase trme, domain 1"/>
    <property type="match status" value="2"/>
</dbReference>
<keyword evidence="2" id="KW-0809">Transit peptide</keyword>
<gene>
    <name evidence="6" type="ORF">MERGE_003105</name>
</gene>
<dbReference type="OrthoDB" id="191995at2759"/>
<dbReference type="InterPro" id="IPR045179">
    <property type="entry name" value="YgfZ/GcvT"/>
</dbReference>
<dbReference type="PANTHER" id="PTHR22602:SF0">
    <property type="entry name" value="TRANSFERASE CAF17, MITOCHONDRIAL-RELATED"/>
    <property type="match status" value="1"/>
</dbReference>
<protein>
    <recommendedName>
        <fullName evidence="5">CAF17 C-terminal domain-containing protein</fullName>
    </recommendedName>
</protein>
<dbReference type="InterPro" id="IPR017703">
    <property type="entry name" value="YgfZ/GCV_T_CS"/>
</dbReference>
<dbReference type="Pfam" id="PF25455">
    <property type="entry name" value="Beta-barrel_CAF17_C"/>
    <property type="match status" value="1"/>
</dbReference>
<dbReference type="Proteomes" id="UP000663699">
    <property type="component" value="Chromosome 9"/>
</dbReference>
<proteinExistence type="inferred from homology"/>
<organism evidence="6 7">
    <name type="scientific">Pneumocystis wakefieldiae</name>
    <dbReference type="NCBI Taxonomy" id="38082"/>
    <lineage>
        <taxon>Eukaryota</taxon>
        <taxon>Fungi</taxon>
        <taxon>Dikarya</taxon>
        <taxon>Ascomycota</taxon>
        <taxon>Taphrinomycotina</taxon>
        <taxon>Pneumocystomycetes</taxon>
        <taxon>Pneumocystaceae</taxon>
        <taxon>Pneumocystis</taxon>
    </lineage>
</organism>
<keyword evidence="7" id="KW-1185">Reference proteome</keyword>
<evidence type="ECO:0000256" key="2">
    <source>
        <dbReference type="ARBA" id="ARBA00022946"/>
    </source>
</evidence>
<dbReference type="GO" id="GO:0005759">
    <property type="term" value="C:mitochondrial matrix"/>
    <property type="evidence" value="ECO:0007669"/>
    <property type="project" value="UniProtKB-SubCell"/>
</dbReference>
<keyword evidence="3" id="KW-0496">Mitochondrion</keyword>
<dbReference type="GO" id="GO:0016226">
    <property type="term" value="P:iron-sulfur cluster assembly"/>
    <property type="evidence" value="ECO:0007669"/>
    <property type="project" value="TreeGrafter"/>
</dbReference>
<evidence type="ECO:0000256" key="1">
    <source>
        <dbReference type="ARBA" id="ARBA00004305"/>
    </source>
</evidence>
<evidence type="ECO:0000259" key="5">
    <source>
        <dbReference type="Pfam" id="PF25455"/>
    </source>
</evidence>
<feature type="domain" description="CAF17 C-terminal" evidence="5">
    <location>
        <begin position="233"/>
        <end position="333"/>
    </location>
</feature>